<feature type="transmembrane region" description="Helical" evidence="5">
    <location>
        <begin position="224"/>
        <end position="242"/>
    </location>
</feature>
<keyword evidence="3 5" id="KW-1133">Transmembrane helix</keyword>
<dbReference type="InterPro" id="IPR007632">
    <property type="entry name" value="Anoctamin"/>
</dbReference>
<evidence type="ECO:0000256" key="4">
    <source>
        <dbReference type="ARBA" id="ARBA00023136"/>
    </source>
</evidence>
<evidence type="ECO:0000256" key="3">
    <source>
        <dbReference type="ARBA" id="ARBA00022989"/>
    </source>
</evidence>
<comment type="subcellular location">
    <subcellularLocation>
        <location evidence="1">Membrane</location>
        <topology evidence="1">Multi-pass membrane protein</topology>
    </subcellularLocation>
</comment>
<dbReference type="AlphaFoldDB" id="A0AAV7YEZ8"/>
<dbReference type="Proteomes" id="UP001146793">
    <property type="component" value="Unassembled WGS sequence"/>
</dbReference>
<evidence type="ECO:0000256" key="2">
    <source>
        <dbReference type="ARBA" id="ARBA00022692"/>
    </source>
</evidence>
<dbReference type="GO" id="GO:0005254">
    <property type="term" value="F:chloride channel activity"/>
    <property type="evidence" value="ECO:0007669"/>
    <property type="project" value="TreeGrafter"/>
</dbReference>
<feature type="transmembrane region" description="Helical" evidence="5">
    <location>
        <begin position="325"/>
        <end position="345"/>
    </location>
</feature>
<sequence length="674" mass="78074">MIDEPLLQEVNPIIFVDNTNQGEQFVVEDEESGLIFYEYIMVYPINEEDDFDYLQEKRQKLRNKFQAIGLVTKDSTSSTGEFGFIHVGSSLERLEAWAELTRQKVKLSSGLEGQEHAGYQEFEIDSKQLYVESAVPGCVFNSCARQKLIMSLIEAPKSKGGSQLSIINLKRKKIISQFFGLHHQEELQPTINTWKKSFRFSRPVDVIRDYFGESIAYYFAFLKVYLYFLVLLSAISVAITIWQASDTKQKGQLGLWYIIIVSIWITLFIEFWKRKSIELAYHWDMLDFHQEETIRPEFKGEKRESPITGKKEIYYPIWKRRIKYLLTYGFTVLMMCAAAGVSIGIQNQRLFSKNKQKFKESLIKSYGTKQATTYYSMWTGVTTGASIFILNAIFKTVGAKLTLWENHETDSDHEGSLILKYFMFQSVNNYISIFISAFIAQDIGYVSTQLMSILITKQIIGNAMEVGLPWIKGKYKIRAQKKKRKKQKEEGMEVGKFKKAEKQMKFPVYENTVEDYLEMFIQMGFSTFFLLAFPLGPLAPLLACLNNFIEIRTDAIKLKSMRRPEPRAANGIGKWMEILKLTSVLVILSNIVMMSFAFTEFTFFGVVIDTAYRKLLWLVILEHAILFLKFLVHQAIPDIPGSVRIEIEKEEYQKEKALRRQRNEESTEDSGFSD</sequence>
<name>A0AAV7YEZ8_9EUKA</name>
<comment type="caution">
    <text evidence="7">The sequence shown here is derived from an EMBL/GenBank/DDBJ whole genome shotgun (WGS) entry which is preliminary data.</text>
</comment>
<reference evidence="7" key="1">
    <citation type="submission" date="2022-08" db="EMBL/GenBank/DDBJ databases">
        <title>Novel sulphate-reducing endosymbionts in the free-living metamonad Anaeramoeba.</title>
        <authorList>
            <person name="Jerlstrom-Hultqvist J."/>
            <person name="Cepicka I."/>
            <person name="Gallot-Lavallee L."/>
            <person name="Salas-Leiva D."/>
            <person name="Curtis B.A."/>
            <person name="Zahonova K."/>
            <person name="Pipaliya S."/>
            <person name="Dacks J."/>
            <person name="Roger A.J."/>
        </authorList>
    </citation>
    <scope>NUCLEOTIDE SEQUENCE</scope>
    <source>
        <strain evidence="7">Busselton2</strain>
    </source>
</reference>
<evidence type="ECO:0000313" key="8">
    <source>
        <dbReference type="Proteomes" id="UP001146793"/>
    </source>
</evidence>
<feature type="transmembrane region" description="Helical" evidence="5">
    <location>
        <begin position="254"/>
        <end position="272"/>
    </location>
</feature>
<accession>A0AAV7YEZ8</accession>
<dbReference type="PANTHER" id="PTHR12308:SF73">
    <property type="entry name" value="ANOCTAMIN"/>
    <property type="match status" value="1"/>
</dbReference>
<evidence type="ECO:0000259" key="6">
    <source>
        <dbReference type="Pfam" id="PF04547"/>
    </source>
</evidence>
<feature type="transmembrane region" description="Helical" evidence="5">
    <location>
        <begin position="615"/>
        <end position="632"/>
    </location>
</feature>
<dbReference type="InterPro" id="IPR049452">
    <property type="entry name" value="Anoctamin_TM"/>
</dbReference>
<keyword evidence="2 5" id="KW-0812">Transmembrane</keyword>
<organism evidence="7 8">
    <name type="scientific">Anaeramoeba flamelloides</name>
    <dbReference type="NCBI Taxonomy" id="1746091"/>
    <lineage>
        <taxon>Eukaryota</taxon>
        <taxon>Metamonada</taxon>
        <taxon>Anaeramoebidae</taxon>
        <taxon>Anaeramoeba</taxon>
    </lineage>
</organism>
<gene>
    <name evidence="7" type="ORF">M0812_27078</name>
</gene>
<keyword evidence="4 5" id="KW-0472">Membrane</keyword>
<dbReference type="GO" id="GO:0016020">
    <property type="term" value="C:membrane"/>
    <property type="evidence" value="ECO:0007669"/>
    <property type="project" value="UniProtKB-SubCell"/>
</dbReference>
<evidence type="ECO:0000256" key="1">
    <source>
        <dbReference type="ARBA" id="ARBA00004141"/>
    </source>
</evidence>
<feature type="transmembrane region" description="Helical" evidence="5">
    <location>
        <begin position="528"/>
        <end position="549"/>
    </location>
</feature>
<feature type="transmembrane region" description="Helical" evidence="5">
    <location>
        <begin position="584"/>
        <end position="608"/>
    </location>
</feature>
<dbReference type="PANTHER" id="PTHR12308">
    <property type="entry name" value="ANOCTAMIN"/>
    <property type="match status" value="1"/>
</dbReference>
<dbReference type="EMBL" id="JANTQA010000063">
    <property type="protein sequence ID" value="KAJ3427491.1"/>
    <property type="molecule type" value="Genomic_DNA"/>
</dbReference>
<protein>
    <submittedName>
        <fullName evidence="7">Ngep-related</fullName>
    </submittedName>
</protein>
<evidence type="ECO:0000313" key="7">
    <source>
        <dbReference type="EMBL" id="KAJ3427491.1"/>
    </source>
</evidence>
<feature type="transmembrane region" description="Helical" evidence="5">
    <location>
        <begin position="375"/>
        <end position="394"/>
    </location>
</feature>
<feature type="domain" description="Anoctamin transmembrane" evidence="6">
    <location>
        <begin position="207"/>
        <end position="650"/>
    </location>
</feature>
<evidence type="ECO:0000256" key="5">
    <source>
        <dbReference type="SAM" id="Phobius"/>
    </source>
</evidence>
<proteinExistence type="predicted"/>
<dbReference type="Pfam" id="PF04547">
    <property type="entry name" value="Anoctamin"/>
    <property type="match status" value="1"/>
</dbReference>